<dbReference type="RefSeq" id="WP_179750583.1">
    <property type="nucleotide sequence ID" value="NZ_JACCBB010000001.1"/>
</dbReference>
<keyword evidence="2" id="KW-1185">Reference proteome</keyword>
<organism evidence="1 2">
    <name type="scientific">Kineococcus aurantiacus</name>
    <dbReference type="NCBI Taxonomy" id="37633"/>
    <lineage>
        <taxon>Bacteria</taxon>
        <taxon>Bacillati</taxon>
        <taxon>Actinomycetota</taxon>
        <taxon>Actinomycetes</taxon>
        <taxon>Kineosporiales</taxon>
        <taxon>Kineosporiaceae</taxon>
        <taxon>Kineococcus</taxon>
    </lineage>
</organism>
<accession>A0A7Y9AUY6</accession>
<dbReference type="AlphaFoldDB" id="A0A7Y9AUY6"/>
<reference evidence="1 2" key="1">
    <citation type="submission" date="2020-07" db="EMBL/GenBank/DDBJ databases">
        <title>Sequencing the genomes of 1000 actinobacteria strains.</title>
        <authorList>
            <person name="Klenk H.-P."/>
        </authorList>
    </citation>
    <scope>NUCLEOTIDE SEQUENCE [LARGE SCALE GENOMIC DNA]</scope>
    <source>
        <strain evidence="1 2">DSM 7487</strain>
    </source>
</reference>
<evidence type="ECO:0000313" key="1">
    <source>
        <dbReference type="EMBL" id="NYD21939.1"/>
    </source>
</evidence>
<name>A0A7Y9AUY6_9ACTN</name>
<gene>
    <name evidence="1" type="ORF">BJ968_001479</name>
</gene>
<dbReference type="EMBL" id="JACCBB010000001">
    <property type="protein sequence ID" value="NYD21939.1"/>
    <property type="molecule type" value="Genomic_DNA"/>
</dbReference>
<proteinExistence type="predicted"/>
<sequence length="230" mass="24668">MRGRRRREQQPTGDVVTLEVSADDPTPGWVLVPLDDEVPAHEWALAVHRFLAEEVELAGGTVDHDAVTRAAQRLADVTVQARDLLRGRGGFAHAWVPDPAEPLPLWLDVVARPEDGFTEWAERLFAEGFAQADPHCEVTDVDLPAGPSVRVRSVVVPDEPGVPATEAVDVLVRPPGVPGRVVLSSRWVDLARGDELAAVVDRYARTVRVRAVRPQDGDAAGSSSAGGPGA</sequence>
<evidence type="ECO:0000313" key="2">
    <source>
        <dbReference type="Proteomes" id="UP000521922"/>
    </source>
</evidence>
<dbReference type="Proteomes" id="UP000521922">
    <property type="component" value="Unassembled WGS sequence"/>
</dbReference>
<protein>
    <submittedName>
        <fullName evidence="1">Uncharacterized protein</fullName>
    </submittedName>
</protein>
<comment type="caution">
    <text evidence="1">The sequence shown here is derived from an EMBL/GenBank/DDBJ whole genome shotgun (WGS) entry which is preliminary data.</text>
</comment>